<name>A0A0F9VUE2_9ZZZZ</name>
<sequence length="65" mass="7272">MVHLYSVTFLEHTTQQIADTPEQAEVFALAWLKSHLTDTKGREHTTCAVVVKQSKPGKGNHQIVD</sequence>
<evidence type="ECO:0000313" key="1">
    <source>
        <dbReference type="EMBL" id="KKN77086.1"/>
    </source>
</evidence>
<organism evidence="1">
    <name type="scientific">marine sediment metagenome</name>
    <dbReference type="NCBI Taxonomy" id="412755"/>
    <lineage>
        <taxon>unclassified sequences</taxon>
        <taxon>metagenomes</taxon>
        <taxon>ecological metagenomes</taxon>
    </lineage>
</organism>
<gene>
    <name evidence="1" type="ORF">LCGC14_0364250</name>
</gene>
<dbReference type="AlphaFoldDB" id="A0A0F9VUE2"/>
<comment type="caution">
    <text evidence="1">The sequence shown here is derived from an EMBL/GenBank/DDBJ whole genome shotgun (WGS) entry which is preliminary data.</text>
</comment>
<dbReference type="EMBL" id="LAZR01000285">
    <property type="protein sequence ID" value="KKN77086.1"/>
    <property type="molecule type" value="Genomic_DNA"/>
</dbReference>
<proteinExistence type="predicted"/>
<accession>A0A0F9VUE2</accession>
<protein>
    <submittedName>
        <fullName evidence="1">Uncharacterized protein</fullName>
    </submittedName>
</protein>
<reference evidence="1" key="1">
    <citation type="journal article" date="2015" name="Nature">
        <title>Complex archaea that bridge the gap between prokaryotes and eukaryotes.</title>
        <authorList>
            <person name="Spang A."/>
            <person name="Saw J.H."/>
            <person name="Jorgensen S.L."/>
            <person name="Zaremba-Niedzwiedzka K."/>
            <person name="Martijn J."/>
            <person name="Lind A.E."/>
            <person name="van Eijk R."/>
            <person name="Schleper C."/>
            <person name="Guy L."/>
            <person name="Ettema T.J."/>
        </authorList>
    </citation>
    <scope>NUCLEOTIDE SEQUENCE</scope>
</reference>